<gene>
    <name evidence="2" type="ORF">GP486_008710</name>
</gene>
<evidence type="ECO:0000256" key="1">
    <source>
        <dbReference type="SAM" id="Phobius"/>
    </source>
</evidence>
<reference evidence="2" key="1">
    <citation type="submission" date="2021-03" db="EMBL/GenBank/DDBJ databases">
        <title>Comparative genomics and phylogenomic investigation of the class Geoglossomycetes provide insights into ecological specialization and systematics.</title>
        <authorList>
            <person name="Melie T."/>
            <person name="Pirro S."/>
            <person name="Miller A.N."/>
            <person name="Quandt A."/>
        </authorList>
    </citation>
    <scope>NUCLEOTIDE SEQUENCE</scope>
    <source>
        <strain evidence="2">CAQ_001_2017</strain>
    </source>
</reference>
<feature type="transmembrane region" description="Helical" evidence="1">
    <location>
        <begin position="74"/>
        <end position="94"/>
    </location>
</feature>
<dbReference type="InterPro" id="IPR052413">
    <property type="entry name" value="SUR7_domain"/>
</dbReference>
<dbReference type="AlphaFoldDB" id="A0A9P8L345"/>
<dbReference type="GO" id="GO:0005886">
    <property type="term" value="C:plasma membrane"/>
    <property type="evidence" value="ECO:0007669"/>
    <property type="project" value="InterPro"/>
</dbReference>
<name>A0A9P8L345_9PEZI</name>
<keyword evidence="1" id="KW-0472">Membrane</keyword>
<dbReference type="PANTHER" id="PTHR28019">
    <property type="entry name" value="CELL MEMBRANE PROTEIN YLR413W-RELATED"/>
    <property type="match status" value="1"/>
</dbReference>
<organism evidence="2 3">
    <name type="scientific">Trichoglossum hirsutum</name>
    <dbReference type="NCBI Taxonomy" id="265104"/>
    <lineage>
        <taxon>Eukaryota</taxon>
        <taxon>Fungi</taxon>
        <taxon>Dikarya</taxon>
        <taxon>Ascomycota</taxon>
        <taxon>Pezizomycotina</taxon>
        <taxon>Geoglossomycetes</taxon>
        <taxon>Geoglossales</taxon>
        <taxon>Geoglossaceae</taxon>
        <taxon>Trichoglossum</taxon>
    </lineage>
</organism>
<protein>
    <submittedName>
        <fullName evidence="2">Uncharacterized protein</fullName>
    </submittedName>
</protein>
<dbReference type="Pfam" id="PF06687">
    <property type="entry name" value="SUR7"/>
    <property type="match status" value="1"/>
</dbReference>
<accession>A0A9P8L345</accession>
<keyword evidence="3" id="KW-1185">Reference proteome</keyword>
<keyword evidence="1" id="KW-1133">Transmembrane helix</keyword>
<keyword evidence="1" id="KW-0812">Transmembrane</keyword>
<dbReference type="PANTHER" id="PTHR28019:SF3">
    <property type="entry name" value="INTEGRAL MEMBRANE PROTEIN (AFU_ORTHOLOGUE AFUA_6G07470)"/>
    <property type="match status" value="1"/>
</dbReference>
<evidence type="ECO:0000313" key="3">
    <source>
        <dbReference type="Proteomes" id="UP000750711"/>
    </source>
</evidence>
<evidence type="ECO:0000313" key="2">
    <source>
        <dbReference type="EMBL" id="KAH0541509.1"/>
    </source>
</evidence>
<dbReference type="GO" id="GO:0051285">
    <property type="term" value="C:cell cortex of cell tip"/>
    <property type="evidence" value="ECO:0007669"/>
    <property type="project" value="TreeGrafter"/>
</dbReference>
<sequence>MKLKDFYTVALWNYCSGTKDKKTGDLTFDYCGKPESSYWFNPLEVWGLNETGGAGLAGQFPKEVKKAMKTYQTVARWMFTAYVCAFVATAVELIVSSVLILLASITSTALYASIAASFNTALKSFGIHGSLGRPMMTTTWLAVAFSWAAGLFWLFSACCVSGKSNSKRVKVEKAPYTYERVASPYMGQSANERGVHHPAAGENVHMHDLGAAHKGKNRGEAYEPFRTTAV</sequence>
<proteinExistence type="predicted"/>
<dbReference type="InterPro" id="IPR009571">
    <property type="entry name" value="SUR7/Rim9-like_fungi"/>
</dbReference>
<dbReference type="EMBL" id="JAGHQM010003789">
    <property type="protein sequence ID" value="KAH0541509.1"/>
    <property type="molecule type" value="Genomic_DNA"/>
</dbReference>
<feature type="transmembrane region" description="Helical" evidence="1">
    <location>
        <begin position="134"/>
        <end position="155"/>
    </location>
</feature>
<comment type="caution">
    <text evidence="2">The sequence shown here is derived from an EMBL/GenBank/DDBJ whole genome shotgun (WGS) entry which is preliminary data.</text>
</comment>
<dbReference type="GO" id="GO:0031505">
    <property type="term" value="P:fungal-type cell wall organization"/>
    <property type="evidence" value="ECO:0007669"/>
    <property type="project" value="TreeGrafter"/>
</dbReference>
<dbReference type="Proteomes" id="UP000750711">
    <property type="component" value="Unassembled WGS sequence"/>
</dbReference>